<evidence type="ECO:0000313" key="2">
    <source>
        <dbReference type="Proteomes" id="UP000566819"/>
    </source>
</evidence>
<dbReference type="Proteomes" id="UP000566819">
    <property type="component" value="Unassembled WGS sequence"/>
</dbReference>
<dbReference type="AlphaFoldDB" id="A0A8H4RGD0"/>
<comment type="caution">
    <text evidence="1">The sequence shown here is derived from an EMBL/GenBank/DDBJ whole genome shotgun (WGS) entry which is preliminary data.</text>
</comment>
<sequence>METIDTKKLGMRATTIFQHEDGNNYIYEGGTKVRAELCAVADEEIAAELRTISKRMPSLIIDPFLGVSRSVSKRVSKHKKSASQTLNTFSQRLFKLPTTDSEPDINMPRITNSLDFGDTSKGEVTTIITADPTAHEANQDDERMKRNAKKAEDGEFEIMVTTQVTTTYEPNPDYVPKVANVNQVAEEAKETRAAEVEEGKAAEVDEVAEAVDALTLYDAPPDAHYRNDPKDYKTYLEFNGIPGMMITDGRWDLSREEHFLSVYMNHTKKDGSIEHIQQEVPHPKLVKQFYDELKRTIVHFCIEANYKFCFGAFAEIIKPNSPLYDMMVMIWHSPFLTQEMRKFWMQGPLFTISCLRNKICCPGAKHTAEWSWLQYTIVPKLDELRQFFYYQVHNPVPIPNDVSWAWLKELGPSFTRRYHLATLNHASAGFTLSQPSRNKFGHTFPGYDGVGGIPRAWLQPSLPKEYPQSRYYEGPRTANAVKAGENEEDVVEMEEMLASEE</sequence>
<organism evidence="1 2">
    <name type="scientific">Cudoniella acicularis</name>
    <dbReference type="NCBI Taxonomy" id="354080"/>
    <lineage>
        <taxon>Eukaryota</taxon>
        <taxon>Fungi</taxon>
        <taxon>Dikarya</taxon>
        <taxon>Ascomycota</taxon>
        <taxon>Pezizomycotina</taxon>
        <taxon>Leotiomycetes</taxon>
        <taxon>Helotiales</taxon>
        <taxon>Tricladiaceae</taxon>
        <taxon>Cudoniella</taxon>
    </lineage>
</organism>
<gene>
    <name evidence="1" type="ORF">G7Y89_g8583</name>
</gene>
<dbReference type="OrthoDB" id="3522203at2759"/>
<keyword evidence="2" id="KW-1185">Reference proteome</keyword>
<protein>
    <submittedName>
        <fullName evidence="1">Uncharacterized protein</fullName>
    </submittedName>
</protein>
<proteinExistence type="predicted"/>
<name>A0A8H4RGD0_9HELO</name>
<reference evidence="1 2" key="1">
    <citation type="submission" date="2020-03" db="EMBL/GenBank/DDBJ databases">
        <title>Draft Genome Sequence of Cudoniella acicularis.</title>
        <authorList>
            <person name="Buettner E."/>
            <person name="Kellner H."/>
        </authorList>
    </citation>
    <scope>NUCLEOTIDE SEQUENCE [LARGE SCALE GENOMIC DNA]</scope>
    <source>
        <strain evidence="1 2">DSM 108380</strain>
    </source>
</reference>
<evidence type="ECO:0000313" key="1">
    <source>
        <dbReference type="EMBL" id="KAF4629567.1"/>
    </source>
</evidence>
<dbReference type="EMBL" id="JAAMPI010000658">
    <property type="protein sequence ID" value="KAF4629567.1"/>
    <property type="molecule type" value="Genomic_DNA"/>
</dbReference>
<accession>A0A8H4RGD0</accession>